<name>A0ABS8NL18_9BACT</name>
<evidence type="ECO:0000313" key="1">
    <source>
        <dbReference type="EMBL" id="MCC9644253.1"/>
    </source>
</evidence>
<dbReference type="Gene3D" id="1.10.287.850">
    <property type="entry name" value="HP0062-like domain"/>
    <property type="match status" value="1"/>
</dbReference>
<dbReference type="RefSeq" id="WP_230275407.1">
    <property type="nucleotide sequence ID" value="NZ_JAJKFW010000025.1"/>
</dbReference>
<evidence type="ECO:0000313" key="2">
    <source>
        <dbReference type="Proteomes" id="UP001430306"/>
    </source>
</evidence>
<protein>
    <submittedName>
        <fullName evidence="1">Uncharacterized protein</fullName>
    </submittedName>
</protein>
<dbReference type="EMBL" id="JAJKFW010000025">
    <property type="protein sequence ID" value="MCC9644253.1"/>
    <property type="molecule type" value="Genomic_DNA"/>
</dbReference>
<dbReference type="Proteomes" id="UP001430306">
    <property type="component" value="Unassembled WGS sequence"/>
</dbReference>
<reference evidence="1" key="1">
    <citation type="submission" date="2021-11" db="EMBL/GenBank/DDBJ databases">
        <title>Genome sequence.</title>
        <authorList>
            <person name="Sun Q."/>
        </authorList>
    </citation>
    <scope>NUCLEOTIDE SEQUENCE</scope>
    <source>
        <strain evidence="1">JC740</strain>
    </source>
</reference>
<accession>A0ABS8NL18</accession>
<organism evidence="1 2">
    <name type="scientific">Rhodopirellula halodulae</name>
    <dbReference type="NCBI Taxonomy" id="2894198"/>
    <lineage>
        <taxon>Bacteria</taxon>
        <taxon>Pseudomonadati</taxon>
        <taxon>Planctomycetota</taxon>
        <taxon>Planctomycetia</taxon>
        <taxon>Pirellulales</taxon>
        <taxon>Pirellulaceae</taxon>
        <taxon>Rhodopirellula</taxon>
    </lineage>
</organism>
<sequence>MKAFGTGSLQETQNQLRHEFNEFVHQWQQTKSVWKDEPARQFEEQCLADLAPTLNRVSGAIQSLVEAVHQADRLLDDPDEMVH</sequence>
<gene>
    <name evidence="1" type="ORF">LOC71_18405</name>
</gene>
<comment type="caution">
    <text evidence="1">The sequence shown here is derived from an EMBL/GenBank/DDBJ whole genome shotgun (WGS) entry which is preliminary data.</text>
</comment>
<keyword evidence="2" id="KW-1185">Reference proteome</keyword>
<proteinExistence type="predicted"/>